<proteinExistence type="predicted"/>
<dbReference type="InterPro" id="IPR045283">
    <property type="entry name" value="AT3G44326-like"/>
</dbReference>
<dbReference type="EMBL" id="BDQV01000896">
    <property type="protein sequence ID" value="GAY68497.1"/>
    <property type="molecule type" value="Genomic_DNA"/>
</dbReference>
<feature type="domain" description="F-box" evidence="2">
    <location>
        <begin position="20"/>
        <end position="61"/>
    </location>
</feature>
<gene>
    <name evidence="3" type="ORF">CUMW_264580</name>
</gene>
<dbReference type="InterPro" id="IPR036047">
    <property type="entry name" value="F-box-like_dom_sf"/>
</dbReference>
<dbReference type="PANTHER" id="PTHR33736:SF34">
    <property type="entry name" value="F-BOX-LIKE DOMAIN SUPERFAMILY PROTEIN"/>
    <property type="match status" value="1"/>
</dbReference>
<dbReference type="Gene3D" id="1.20.1280.50">
    <property type="match status" value="1"/>
</dbReference>
<keyword evidence="1" id="KW-1133">Transmembrane helix</keyword>
<protein>
    <recommendedName>
        <fullName evidence="2">F-box domain-containing protein</fullName>
    </recommendedName>
</protein>
<feature type="transmembrane region" description="Helical" evidence="1">
    <location>
        <begin position="284"/>
        <end position="303"/>
    </location>
</feature>
<keyword evidence="1" id="KW-0472">Membrane</keyword>
<keyword evidence="1" id="KW-0812">Transmembrane</keyword>
<evidence type="ECO:0000313" key="3">
    <source>
        <dbReference type="EMBL" id="GAY68497.1"/>
    </source>
</evidence>
<evidence type="ECO:0000313" key="4">
    <source>
        <dbReference type="Proteomes" id="UP000236630"/>
    </source>
</evidence>
<dbReference type="Proteomes" id="UP000236630">
    <property type="component" value="Unassembled WGS sequence"/>
</dbReference>
<dbReference type="PANTHER" id="PTHR33736">
    <property type="entry name" value="F-BOX PROTEIN-RELATED"/>
    <property type="match status" value="1"/>
</dbReference>
<reference evidence="3 4" key="1">
    <citation type="journal article" date="2017" name="Front. Genet.">
        <title>Draft sequencing of the heterozygous diploid genome of Satsuma (Citrus unshiu Marc.) using a hybrid assembly approach.</title>
        <authorList>
            <person name="Shimizu T."/>
            <person name="Tanizawa Y."/>
            <person name="Mochizuki T."/>
            <person name="Nagasaki H."/>
            <person name="Yoshioka T."/>
            <person name="Toyoda A."/>
            <person name="Fujiyama A."/>
            <person name="Kaminuma E."/>
            <person name="Nakamura Y."/>
        </authorList>
    </citation>
    <scope>NUCLEOTIDE SEQUENCE [LARGE SCALE GENOMIC DNA]</scope>
    <source>
        <strain evidence="4">cv. Miyagawa wase</strain>
    </source>
</reference>
<name>A0A2H5QV43_CITUN</name>
<dbReference type="AlphaFoldDB" id="A0A2H5QV43"/>
<comment type="caution">
    <text evidence="3">The sequence shown here is derived from an EMBL/GenBank/DDBJ whole genome shotgun (WGS) entry which is preliminary data.</text>
</comment>
<evidence type="ECO:0000256" key="1">
    <source>
        <dbReference type="SAM" id="Phobius"/>
    </source>
</evidence>
<dbReference type="InterPro" id="IPR001810">
    <property type="entry name" value="F-box_dom"/>
</dbReference>
<organism evidence="3 4">
    <name type="scientific">Citrus unshiu</name>
    <name type="common">Satsuma mandarin</name>
    <name type="synonym">Citrus nobilis var. unshiu</name>
    <dbReference type="NCBI Taxonomy" id="55188"/>
    <lineage>
        <taxon>Eukaryota</taxon>
        <taxon>Viridiplantae</taxon>
        <taxon>Streptophyta</taxon>
        <taxon>Embryophyta</taxon>
        <taxon>Tracheophyta</taxon>
        <taxon>Spermatophyta</taxon>
        <taxon>Magnoliopsida</taxon>
        <taxon>eudicotyledons</taxon>
        <taxon>Gunneridae</taxon>
        <taxon>Pentapetalae</taxon>
        <taxon>rosids</taxon>
        <taxon>malvids</taxon>
        <taxon>Sapindales</taxon>
        <taxon>Rutaceae</taxon>
        <taxon>Aurantioideae</taxon>
        <taxon>Citrus</taxon>
    </lineage>
</organism>
<evidence type="ECO:0000259" key="2">
    <source>
        <dbReference type="Pfam" id="PF12937"/>
    </source>
</evidence>
<dbReference type="Pfam" id="PF12937">
    <property type="entry name" value="F-box-like"/>
    <property type="match status" value="1"/>
</dbReference>
<accession>A0A2H5QV43</accession>
<dbReference type="STRING" id="55188.A0A2H5QV43"/>
<keyword evidence="4" id="KW-1185">Reference proteome</keyword>
<dbReference type="SUPFAM" id="SSF81383">
    <property type="entry name" value="F-box domain"/>
    <property type="match status" value="1"/>
</dbReference>
<sequence length="358" mass="40771">MASSPCPTKFTSHQGITTLLPDIIETHILTRLDGQTLAAAACTSSRLHSLCAQEKLWQHICSATWPSCNDPRVRTLVSSYPGGGHRSFFSHSFRNDPVFSRVAENETVTGWFQFPPFRIDLVDAKDSVPTKIPFVSEANILFEELEKNLTLSWIIIDSSRNRAVNLSSRWPVSVRQDWLTRELHVKYAVVIPAGGNQRWGLFPARECVECEVMVTLGGRRKKGEEMLYVKEVNMQMKDMEGRNLRVMESGKRTNGRREVVKVRYEEFLTRKIDRKEKKERAERVLNNVCLAGGLVVLAAFWAFKVGRYVVDLLRKTPQSEEGPMSKQGELKILALKGFRIARFYKLSVIVFVGSTKYN</sequence>